<dbReference type="InterPro" id="IPR049326">
    <property type="entry name" value="Rhodopsin_dom_fungi"/>
</dbReference>
<gene>
    <name evidence="3" type="ORF">NUU61_005923</name>
</gene>
<comment type="caution">
    <text evidence="3">The sequence shown here is derived from an EMBL/GenBank/DDBJ whole genome shotgun (WGS) entry which is preliminary data.</text>
</comment>
<evidence type="ECO:0000313" key="3">
    <source>
        <dbReference type="EMBL" id="KAJ5091053.1"/>
    </source>
</evidence>
<reference evidence="3" key="1">
    <citation type="submission" date="2022-11" db="EMBL/GenBank/DDBJ databases">
        <authorList>
            <person name="Petersen C."/>
        </authorList>
    </citation>
    <scope>NUCLEOTIDE SEQUENCE</scope>
    <source>
        <strain evidence="3">IBT 34128</strain>
    </source>
</reference>
<dbReference type="PANTHER" id="PTHR39614">
    <property type="entry name" value="INTEGRAL MEMBRANE PROTEIN"/>
    <property type="match status" value="1"/>
</dbReference>
<accession>A0A9W9F002</accession>
<evidence type="ECO:0000259" key="2">
    <source>
        <dbReference type="Pfam" id="PF20684"/>
    </source>
</evidence>
<feature type="transmembrane region" description="Helical" evidence="1">
    <location>
        <begin position="200"/>
        <end position="221"/>
    </location>
</feature>
<dbReference type="Pfam" id="PF20684">
    <property type="entry name" value="Fung_rhodopsin"/>
    <property type="match status" value="1"/>
</dbReference>
<dbReference type="PANTHER" id="PTHR39614:SF2">
    <property type="entry name" value="INTEGRAL MEMBRANE PROTEIN"/>
    <property type="match status" value="1"/>
</dbReference>
<dbReference type="EMBL" id="JAPMSZ010000009">
    <property type="protein sequence ID" value="KAJ5091053.1"/>
    <property type="molecule type" value="Genomic_DNA"/>
</dbReference>
<dbReference type="OrthoDB" id="3918601at2759"/>
<feature type="domain" description="Rhodopsin" evidence="2">
    <location>
        <begin position="46"/>
        <end position="243"/>
    </location>
</feature>
<name>A0A9W9F002_9EURO</name>
<dbReference type="GeneID" id="81395620"/>
<evidence type="ECO:0000313" key="4">
    <source>
        <dbReference type="Proteomes" id="UP001141434"/>
    </source>
</evidence>
<feature type="transmembrane region" description="Helical" evidence="1">
    <location>
        <begin position="131"/>
        <end position="151"/>
    </location>
</feature>
<evidence type="ECO:0000256" key="1">
    <source>
        <dbReference type="SAM" id="Phobius"/>
    </source>
</evidence>
<sequence length="362" mass="39769">MAAPSSTLPLGFKPPLTVNNDVNHNGLIAVITSFSLFLVLGSLGIRVYSAYNRKARQMDDPTFTATVNQVIALAQMTTVFVQIHFGWGKTTSLIADQDLIPMKKVSNLILRVNQGISIDLLSFQAGYSADILYVTILPLSKISTLVFYRVITMRSLQWMAFTVLALVTLWTPVGVILLAIRCNGDPWGDITSRRCPALFPRWQAITAIDIVLEVMLVLYPVRVISRLQTSLNKKTIVLVILSCRVQINSTTPSLEGSIATIMAELHIALSVLVLTAPLMKPFLAAYVDEDGLAYTDDSLKTRSPASSRSRRLKILRLSTTRDSETLNPDDTIHATVGSGNILKSVQISVDREAVELPDRNAS</sequence>
<dbReference type="RefSeq" id="XP_056509251.1">
    <property type="nucleotide sequence ID" value="XM_056656451.1"/>
</dbReference>
<protein>
    <recommendedName>
        <fullName evidence="2">Rhodopsin domain-containing protein</fullName>
    </recommendedName>
</protein>
<feature type="transmembrane region" description="Helical" evidence="1">
    <location>
        <begin position="158"/>
        <end position="180"/>
    </location>
</feature>
<dbReference type="Proteomes" id="UP001141434">
    <property type="component" value="Unassembled WGS sequence"/>
</dbReference>
<reference evidence="3" key="2">
    <citation type="journal article" date="2023" name="IMA Fungus">
        <title>Comparative genomic study of the Penicillium genus elucidates a diverse pangenome and 15 lateral gene transfer events.</title>
        <authorList>
            <person name="Petersen C."/>
            <person name="Sorensen T."/>
            <person name="Nielsen M.R."/>
            <person name="Sondergaard T.E."/>
            <person name="Sorensen J.L."/>
            <person name="Fitzpatrick D.A."/>
            <person name="Frisvad J.C."/>
            <person name="Nielsen K.L."/>
        </authorList>
    </citation>
    <scope>NUCLEOTIDE SEQUENCE</scope>
    <source>
        <strain evidence="3">IBT 34128</strain>
    </source>
</reference>
<proteinExistence type="predicted"/>
<keyword evidence="1" id="KW-0812">Transmembrane</keyword>
<dbReference type="AlphaFoldDB" id="A0A9W9F002"/>
<keyword evidence="1" id="KW-0472">Membrane</keyword>
<keyword evidence="4" id="KW-1185">Reference proteome</keyword>
<feature type="transmembrane region" description="Helical" evidence="1">
    <location>
        <begin position="26"/>
        <end position="48"/>
    </location>
</feature>
<organism evidence="3 4">
    <name type="scientific">Penicillium alfredii</name>
    <dbReference type="NCBI Taxonomy" id="1506179"/>
    <lineage>
        <taxon>Eukaryota</taxon>
        <taxon>Fungi</taxon>
        <taxon>Dikarya</taxon>
        <taxon>Ascomycota</taxon>
        <taxon>Pezizomycotina</taxon>
        <taxon>Eurotiomycetes</taxon>
        <taxon>Eurotiomycetidae</taxon>
        <taxon>Eurotiales</taxon>
        <taxon>Aspergillaceae</taxon>
        <taxon>Penicillium</taxon>
    </lineage>
</organism>
<keyword evidence="1" id="KW-1133">Transmembrane helix</keyword>